<proteinExistence type="predicted"/>
<sequence>MGTERLRPPFDAAAAESLLDGGRDGPPELVELLARASAPARPTELAGEAAALAAFRAAQPATPGRGAARRRVITRLLTVKAATIAAFAVGGVAIAAGTGVLPTPGGDRPSGPGPGVATSGAATGTRPAAGAPRTTAALTTAQPPASHAATAAASLAGLCQAYTTVAGKNPEKALENRSFAALVTAAGGADRVDDFCARLTTAAATAPSPKVKSSPARPTPAHPTGAPAKPE</sequence>
<feature type="transmembrane region" description="Helical" evidence="2">
    <location>
        <begin position="79"/>
        <end position="101"/>
    </location>
</feature>
<comment type="caution">
    <text evidence="3">The sequence shown here is derived from an EMBL/GenBank/DDBJ whole genome shotgun (WGS) entry which is preliminary data.</text>
</comment>
<dbReference type="RefSeq" id="WP_344086062.1">
    <property type="nucleotide sequence ID" value="NZ_BAAALS010000028.1"/>
</dbReference>
<name>A0ABN2L263_9ACTN</name>
<feature type="region of interest" description="Disordered" evidence="1">
    <location>
        <begin position="203"/>
        <end position="231"/>
    </location>
</feature>
<evidence type="ECO:0000256" key="1">
    <source>
        <dbReference type="SAM" id="MobiDB-lite"/>
    </source>
</evidence>
<organism evidence="3 4">
    <name type="scientific">Luedemannella helvata</name>
    <dbReference type="NCBI Taxonomy" id="349315"/>
    <lineage>
        <taxon>Bacteria</taxon>
        <taxon>Bacillati</taxon>
        <taxon>Actinomycetota</taxon>
        <taxon>Actinomycetes</taxon>
        <taxon>Micromonosporales</taxon>
        <taxon>Micromonosporaceae</taxon>
        <taxon>Luedemannella</taxon>
    </lineage>
</organism>
<dbReference type="Proteomes" id="UP001500655">
    <property type="component" value="Unassembled WGS sequence"/>
</dbReference>
<evidence type="ECO:0000313" key="4">
    <source>
        <dbReference type="Proteomes" id="UP001500655"/>
    </source>
</evidence>
<feature type="region of interest" description="Disordered" evidence="1">
    <location>
        <begin position="103"/>
        <end position="143"/>
    </location>
</feature>
<accession>A0ABN2L263</accession>
<reference evidence="3 4" key="1">
    <citation type="journal article" date="2019" name="Int. J. Syst. Evol. Microbiol.">
        <title>The Global Catalogue of Microorganisms (GCM) 10K type strain sequencing project: providing services to taxonomists for standard genome sequencing and annotation.</title>
        <authorList>
            <consortium name="The Broad Institute Genomics Platform"/>
            <consortium name="The Broad Institute Genome Sequencing Center for Infectious Disease"/>
            <person name="Wu L."/>
            <person name="Ma J."/>
        </authorList>
    </citation>
    <scope>NUCLEOTIDE SEQUENCE [LARGE SCALE GENOMIC DNA]</scope>
    <source>
        <strain evidence="3 4">JCM 13249</strain>
    </source>
</reference>
<keyword evidence="2" id="KW-0812">Transmembrane</keyword>
<evidence type="ECO:0000313" key="3">
    <source>
        <dbReference type="EMBL" id="GAA1770234.1"/>
    </source>
</evidence>
<keyword evidence="4" id="KW-1185">Reference proteome</keyword>
<keyword evidence="2" id="KW-1133">Transmembrane helix</keyword>
<protein>
    <submittedName>
        <fullName evidence="3">Uncharacterized protein</fullName>
    </submittedName>
</protein>
<evidence type="ECO:0000256" key="2">
    <source>
        <dbReference type="SAM" id="Phobius"/>
    </source>
</evidence>
<keyword evidence="2" id="KW-0472">Membrane</keyword>
<dbReference type="EMBL" id="BAAALS010000028">
    <property type="protein sequence ID" value="GAA1770234.1"/>
    <property type="molecule type" value="Genomic_DNA"/>
</dbReference>
<gene>
    <name evidence="3" type="ORF">GCM10009681_47030</name>
</gene>